<dbReference type="EMBL" id="FPHM01000187">
    <property type="protein sequence ID" value="SFV70981.1"/>
    <property type="molecule type" value="Genomic_DNA"/>
</dbReference>
<dbReference type="AlphaFoldDB" id="A0A1W1CZC9"/>
<protein>
    <submittedName>
        <fullName evidence="1">Phosphohistidine phosphatase SixA, putative</fullName>
    </submittedName>
</protein>
<proteinExistence type="predicted"/>
<dbReference type="InterPro" id="IPR029033">
    <property type="entry name" value="His_PPase_superfam"/>
</dbReference>
<reference evidence="1" key="1">
    <citation type="submission" date="2016-10" db="EMBL/GenBank/DDBJ databases">
        <authorList>
            <person name="de Groot N.N."/>
        </authorList>
    </citation>
    <scope>NUCLEOTIDE SEQUENCE</scope>
</reference>
<gene>
    <name evidence="1" type="ORF">MNB_SV-13-955</name>
</gene>
<evidence type="ECO:0000313" key="1">
    <source>
        <dbReference type="EMBL" id="SFV70981.1"/>
    </source>
</evidence>
<dbReference type="SUPFAM" id="SSF53254">
    <property type="entry name" value="Phosphoglycerate mutase-like"/>
    <property type="match status" value="1"/>
</dbReference>
<dbReference type="Gene3D" id="3.40.50.1240">
    <property type="entry name" value="Phosphoglycerate mutase-like"/>
    <property type="match status" value="1"/>
</dbReference>
<name>A0A1W1CZC9_9ZZZZ</name>
<sequence>MGSYLSLQRIKPDLILSSLALRAQITADSLAEKMNYDGKIHYMDELYNKRPKTLMNVLTLQYDSYNAIFLVGHNPELTEFANFLLGESFYKLPTLGILALELDIDSWSKIDEKCAKIDFFIQPKQFKYFVPEQIRTTFMKHS</sequence>
<accession>A0A1W1CZC9</accession>
<organism evidence="1">
    <name type="scientific">hydrothermal vent metagenome</name>
    <dbReference type="NCBI Taxonomy" id="652676"/>
    <lineage>
        <taxon>unclassified sequences</taxon>
        <taxon>metagenomes</taxon>
        <taxon>ecological metagenomes</taxon>
    </lineage>
</organism>